<protein>
    <submittedName>
        <fullName evidence="1">Uncharacterized protein</fullName>
    </submittedName>
</protein>
<accession>A0A9J5YVH3</accession>
<evidence type="ECO:0000313" key="1">
    <source>
        <dbReference type="EMBL" id="KAG5604739.1"/>
    </source>
</evidence>
<proteinExistence type="predicted"/>
<reference evidence="1 2" key="1">
    <citation type="submission" date="2020-09" db="EMBL/GenBank/DDBJ databases">
        <title>De no assembly of potato wild relative species, Solanum commersonii.</title>
        <authorList>
            <person name="Cho K."/>
        </authorList>
    </citation>
    <scope>NUCLEOTIDE SEQUENCE [LARGE SCALE GENOMIC DNA]</scope>
    <source>
        <strain evidence="1">LZ3.2</strain>
        <tissue evidence="1">Leaf</tissue>
    </source>
</reference>
<keyword evidence="2" id="KW-1185">Reference proteome</keyword>
<sequence>MDVAAMKAAQLLPMKEPPEENLRSANFVVPRCLSLRVHRVSFSAVDGVFSATSTAENGGSSVKAEKADAVTKQFLDPIAFNATRLLL</sequence>
<comment type="caution">
    <text evidence="1">The sequence shown here is derived from an EMBL/GenBank/DDBJ whole genome shotgun (WGS) entry which is preliminary data.</text>
</comment>
<evidence type="ECO:0000313" key="2">
    <source>
        <dbReference type="Proteomes" id="UP000824120"/>
    </source>
</evidence>
<name>A0A9J5YVH3_SOLCO</name>
<dbReference type="Proteomes" id="UP000824120">
    <property type="component" value="Chromosome 5"/>
</dbReference>
<dbReference type="AlphaFoldDB" id="A0A9J5YVH3"/>
<organism evidence="1 2">
    <name type="scientific">Solanum commersonii</name>
    <name type="common">Commerson's wild potato</name>
    <name type="synonym">Commerson's nightshade</name>
    <dbReference type="NCBI Taxonomy" id="4109"/>
    <lineage>
        <taxon>Eukaryota</taxon>
        <taxon>Viridiplantae</taxon>
        <taxon>Streptophyta</taxon>
        <taxon>Embryophyta</taxon>
        <taxon>Tracheophyta</taxon>
        <taxon>Spermatophyta</taxon>
        <taxon>Magnoliopsida</taxon>
        <taxon>eudicotyledons</taxon>
        <taxon>Gunneridae</taxon>
        <taxon>Pentapetalae</taxon>
        <taxon>asterids</taxon>
        <taxon>lamiids</taxon>
        <taxon>Solanales</taxon>
        <taxon>Solanaceae</taxon>
        <taxon>Solanoideae</taxon>
        <taxon>Solaneae</taxon>
        <taxon>Solanum</taxon>
    </lineage>
</organism>
<dbReference type="EMBL" id="JACXVP010000005">
    <property type="protein sequence ID" value="KAG5604739.1"/>
    <property type="molecule type" value="Genomic_DNA"/>
</dbReference>
<gene>
    <name evidence="1" type="ORF">H5410_026231</name>
</gene>